<dbReference type="RefSeq" id="WP_168183375.1">
    <property type="nucleotide sequence ID" value="NZ_CP050919.1"/>
</dbReference>
<feature type="transmembrane region" description="Helical" evidence="1">
    <location>
        <begin position="241"/>
        <end position="262"/>
    </location>
</feature>
<evidence type="ECO:0000256" key="1">
    <source>
        <dbReference type="SAM" id="Phobius"/>
    </source>
</evidence>
<organism evidence="2 3">
    <name type="scientific">Limosilactobacillus fermentum</name>
    <name type="common">Lactobacillus fermentum</name>
    <dbReference type="NCBI Taxonomy" id="1613"/>
    <lineage>
        <taxon>Bacteria</taxon>
        <taxon>Bacillati</taxon>
        <taxon>Bacillota</taxon>
        <taxon>Bacilli</taxon>
        <taxon>Lactobacillales</taxon>
        <taxon>Lactobacillaceae</taxon>
        <taxon>Limosilactobacillus</taxon>
    </lineage>
</organism>
<evidence type="ECO:0000313" key="2">
    <source>
        <dbReference type="EMBL" id="QIX57717.1"/>
    </source>
</evidence>
<feature type="transmembrane region" description="Helical" evidence="1">
    <location>
        <begin position="164"/>
        <end position="188"/>
    </location>
</feature>
<dbReference type="AlphaFoldDB" id="A0AAJ4KV65"/>
<feature type="transmembrane region" description="Helical" evidence="1">
    <location>
        <begin position="24"/>
        <end position="41"/>
    </location>
</feature>
<evidence type="ECO:0008006" key="4">
    <source>
        <dbReference type="Google" id="ProtNLM"/>
    </source>
</evidence>
<feature type="transmembrane region" description="Helical" evidence="1">
    <location>
        <begin position="97"/>
        <end position="116"/>
    </location>
</feature>
<feature type="transmembrane region" description="Helical" evidence="1">
    <location>
        <begin position="200"/>
        <end position="221"/>
    </location>
</feature>
<name>A0AAJ4KV65_LIMFE</name>
<reference evidence="2 3" key="1">
    <citation type="submission" date="2020-04" db="EMBL/GenBank/DDBJ databases">
        <title>Novel strain L. Fermentum HFD1 producer antibacterial peptides.</title>
        <authorList>
            <person name="Ozhegov G.D."/>
            <person name="Pavlova A.S."/>
            <person name="Zhuravleva D.E."/>
            <person name="Gogoleva N.V."/>
            <person name="Shagimardanova E.I."/>
            <person name="Markelova M.I."/>
            <person name="Yarullina D.R."/>
            <person name="Kayumov A.R."/>
        </authorList>
    </citation>
    <scope>NUCLEOTIDE SEQUENCE [LARGE SCALE GENOMIC DNA]</scope>
    <source>
        <strain evidence="2 3">HFD1</strain>
    </source>
</reference>
<gene>
    <name evidence="2" type="ORF">HCY95_00111</name>
</gene>
<feature type="transmembrane region" description="Helical" evidence="1">
    <location>
        <begin position="323"/>
        <end position="343"/>
    </location>
</feature>
<dbReference type="EMBL" id="CP050919">
    <property type="protein sequence ID" value="QIX57717.1"/>
    <property type="molecule type" value="Genomic_DNA"/>
</dbReference>
<dbReference type="Pfam" id="PF14897">
    <property type="entry name" value="EpsG"/>
    <property type="match status" value="1"/>
</dbReference>
<evidence type="ECO:0000313" key="3">
    <source>
        <dbReference type="Proteomes" id="UP000503169"/>
    </source>
</evidence>
<accession>A0AAJ4KV65</accession>
<dbReference type="Proteomes" id="UP000503169">
    <property type="component" value="Chromosome"/>
</dbReference>
<dbReference type="InterPro" id="IPR049458">
    <property type="entry name" value="EpsG-like"/>
</dbReference>
<keyword evidence="1" id="KW-0812">Transmembrane</keyword>
<keyword evidence="1" id="KW-1133">Transmembrane helix</keyword>
<sequence length="359" mass="42089">MIPYIFLIIFTLTFIPLCRYNSKLYLYINYIIICLFMALRSPTVGSDTLSYRSLFYNSNMTDLPNNFINWILPLNNQRFETGFILLNKLIYNISPNFQFELFVTAFIISTCFIFFIKQLNCDYPLSFLIFICFGFLANSMNLMRQSLAWAFTLVAFVFVVKRKFFPFIIFVVLAGSMHVTGFLFLPVYFLSYFKLNYRSLFLIAIGGGVVFFDFEKIFGSISKFSTEVQAFSSSINNGDGYLNLILNLFIFGIVFFCSYRLLELSLKDKENFLVKNSIYLSLLAIVCIVISFKFSQISRIIMYFASCEFILITYMVNKFNNKFIFKAIIITALICYFIIIQMIRPEWSCIIPYLFFWQS</sequence>
<keyword evidence="1" id="KW-0472">Membrane</keyword>
<proteinExistence type="predicted"/>
<protein>
    <recommendedName>
        <fullName evidence="4">EpsG family protein</fullName>
    </recommendedName>
</protein>
<feature type="transmembrane region" description="Helical" evidence="1">
    <location>
        <begin position="274"/>
        <end position="294"/>
    </location>
</feature>
<feature type="transmembrane region" description="Helical" evidence="1">
    <location>
        <begin position="123"/>
        <end position="144"/>
    </location>
</feature>